<name>A0ABW8N164_9BURK</name>
<organism evidence="1 2">
    <name type="scientific">Caballeronia udeis</name>
    <dbReference type="NCBI Taxonomy" id="1232866"/>
    <lineage>
        <taxon>Bacteria</taxon>
        <taxon>Pseudomonadati</taxon>
        <taxon>Pseudomonadota</taxon>
        <taxon>Betaproteobacteria</taxon>
        <taxon>Burkholderiales</taxon>
        <taxon>Burkholderiaceae</taxon>
        <taxon>Caballeronia</taxon>
    </lineage>
</organism>
<sequence length="157" mass="17458">MVERKLYHKKEVMAVDSGYGTVAIPLDDVVHALGSFDFTRYWGAIKRLSVEYACYDVPLLPRGTVKMVDRSAVVTLLEDEGTPAARAFVDWLDTEFPQPTPLSEDDLLMKEARVVACLMIDDGATADLVVEDLQIPSKRARAVAARATILYDQMHAK</sequence>
<accession>A0ABW8N164</accession>
<evidence type="ECO:0000313" key="2">
    <source>
        <dbReference type="Proteomes" id="UP001620514"/>
    </source>
</evidence>
<comment type="caution">
    <text evidence="1">The sequence shown here is derived from an EMBL/GenBank/DDBJ whole genome shotgun (WGS) entry which is preliminary data.</text>
</comment>
<reference evidence="1 2" key="2">
    <citation type="submission" date="2024-11" db="EMBL/GenBank/DDBJ databases">
        <title>Using genomics to understand microbial adaptation to soil warming.</title>
        <authorList>
            <person name="Deangelis K.M. PhD."/>
        </authorList>
    </citation>
    <scope>NUCLEOTIDE SEQUENCE [LARGE SCALE GENOMIC DNA]</scope>
    <source>
        <strain evidence="1 2">GAS97</strain>
    </source>
</reference>
<dbReference type="Proteomes" id="UP001620514">
    <property type="component" value="Unassembled WGS sequence"/>
</dbReference>
<evidence type="ECO:0008006" key="3">
    <source>
        <dbReference type="Google" id="ProtNLM"/>
    </source>
</evidence>
<keyword evidence="2" id="KW-1185">Reference proteome</keyword>
<dbReference type="EMBL" id="JBIYDN010000052">
    <property type="protein sequence ID" value="MFK4448480.1"/>
    <property type="molecule type" value="Genomic_DNA"/>
</dbReference>
<reference evidence="1 2" key="1">
    <citation type="submission" date="2024-10" db="EMBL/GenBank/DDBJ databases">
        <authorList>
            <person name="Deangelis K."/>
            <person name="Huntemann M."/>
            <person name="Clum A."/>
            <person name="Wang J."/>
            <person name="Palaniappan K."/>
            <person name="Ritter S."/>
            <person name="Chen I.-M."/>
            <person name="Stamatis D."/>
            <person name="Reddy T."/>
            <person name="O'Malley R."/>
            <person name="Daum C."/>
            <person name="Ng V."/>
            <person name="Ivanova N."/>
            <person name="Kyrpides N."/>
            <person name="Woyke T."/>
        </authorList>
    </citation>
    <scope>NUCLEOTIDE SEQUENCE [LARGE SCALE GENOMIC DNA]</scope>
    <source>
        <strain evidence="1 2">GAS97</strain>
    </source>
</reference>
<proteinExistence type="predicted"/>
<evidence type="ECO:0000313" key="1">
    <source>
        <dbReference type="EMBL" id="MFK4448480.1"/>
    </source>
</evidence>
<protein>
    <recommendedName>
        <fullName evidence="3">Bro-N domain-containing protein</fullName>
    </recommendedName>
</protein>
<gene>
    <name evidence="1" type="ORF">ABH943_008524</name>
</gene>